<evidence type="ECO:0000313" key="3">
    <source>
        <dbReference type="EMBL" id="UFZ05577.1"/>
    </source>
</evidence>
<feature type="signal peptide" evidence="2">
    <location>
        <begin position="1"/>
        <end position="19"/>
    </location>
</feature>
<feature type="chain" id="PRO_5046642830" evidence="2">
    <location>
        <begin position="20"/>
        <end position="79"/>
    </location>
</feature>
<sequence length="79" mass="8604">MRRIPIFLAACALSQTAFAEGLECRRVADPTPRLSCVEKPATAEAPAPSRTDAWTPPEPRRETPARDGDGSVPRSSRTR</sequence>
<dbReference type="Proteomes" id="UP001431010">
    <property type="component" value="Chromosome"/>
</dbReference>
<evidence type="ECO:0000256" key="1">
    <source>
        <dbReference type="SAM" id="MobiDB-lite"/>
    </source>
</evidence>
<proteinExistence type="predicted"/>
<evidence type="ECO:0000256" key="2">
    <source>
        <dbReference type="SAM" id="SignalP"/>
    </source>
</evidence>
<accession>A0ABY3REZ2</accession>
<keyword evidence="4" id="KW-1185">Reference proteome</keyword>
<evidence type="ECO:0000313" key="4">
    <source>
        <dbReference type="Proteomes" id="UP001431010"/>
    </source>
</evidence>
<dbReference type="EMBL" id="CP088156">
    <property type="protein sequence ID" value="UFZ05577.1"/>
    <property type="molecule type" value="Genomic_DNA"/>
</dbReference>
<organism evidence="3 4">
    <name type="scientific">Bradyrhizobium ontarionense</name>
    <dbReference type="NCBI Taxonomy" id="2898149"/>
    <lineage>
        <taxon>Bacteria</taxon>
        <taxon>Pseudomonadati</taxon>
        <taxon>Pseudomonadota</taxon>
        <taxon>Alphaproteobacteria</taxon>
        <taxon>Hyphomicrobiales</taxon>
        <taxon>Nitrobacteraceae</taxon>
        <taxon>Bradyrhizobium</taxon>
    </lineage>
</organism>
<name>A0ABY3REZ2_9BRAD</name>
<feature type="region of interest" description="Disordered" evidence="1">
    <location>
        <begin position="31"/>
        <end position="79"/>
    </location>
</feature>
<keyword evidence="2" id="KW-0732">Signal</keyword>
<gene>
    <name evidence="3" type="ORF">LQG66_04460</name>
</gene>
<feature type="compositionally biased region" description="Basic and acidic residues" evidence="1">
    <location>
        <begin position="58"/>
        <end position="69"/>
    </location>
</feature>
<dbReference type="RefSeq" id="WP_231323824.1">
    <property type="nucleotide sequence ID" value="NZ_CP088156.1"/>
</dbReference>
<protein>
    <submittedName>
        <fullName evidence="3">Uncharacterized protein</fullName>
    </submittedName>
</protein>
<reference evidence="3" key="1">
    <citation type="journal article" date="2024" name="Antonie Van Leeuwenhoek">
        <title>Bradyrhizobium ontarionense sp. nov., a novel bacterial symbiont isolated from Aeschynomene indica (Indian jointvetch), harbours photosynthesis, nitrogen fixation and nitrous oxide (N2O) reductase genes.</title>
        <authorList>
            <person name="Bromfield E.S.P."/>
            <person name="Cloutier S."/>
        </authorList>
    </citation>
    <scope>NUCLEOTIDE SEQUENCE</scope>
    <source>
        <strain evidence="3">A19</strain>
    </source>
</reference>